<organism evidence="13">
    <name type="scientific">Demodex brevis</name>
    <name type="common">Face mite</name>
    <dbReference type="NCBI Taxonomy" id="574145"/>
    <lineage>
        <taxon>Eukaryota</taxon>
        <taxon>Metazoa</taxon>
        <taxon>Ecdysozoa</taxon>
        <taxon>Arthropoda</taxon>
        <taxon>Chelicerata</taxon>
        <taxon>Arachnida</taxon>
        <taxon>Acari</taxon>
        <taxon>Acariformes</taxon>
        <taxon>Trombidiformes</taxon>
        <taxon>Prostigmata</taxon>
        <taxon>Eleutherengona</taxon>
        <taxon>Raphignathae</taxon>
        <taxon>Cheyletoidea</taxon>
        <taxon>Demodicidae</taxon>
        <taxon>Demodex</taxon>
    </lineage>
</organism>
<keyword evidence="13" id="KW-0496">Mitochondrion</keyword>
<dbReference type="PRINTS" id="PR00123">
    <property type="entry name" value="ATPASEA"/>
</dbReference>
<dbReference type="PANTHER" id="PTHR11410:SF0">
    <property type="entry name" value="ATP SYNTHASE SUBUNIT A"/>
    <property type="match status" value="1"/>
</dbReference>
<feature type="transmembrane region" description="Helical" evidence="12">
    <location>
        <begin position="68"/>
        <end position="90"/>
    </location>
</feature>
<dbReference type="GO" id="GO:0046933">
    <property type="term" value="F:proton-transporting ATP synthase activity, rotational mechanism"/>
    <property type="evidence" value="ECO:0007669"/>
    <property type="project" value="TreeGrafter"/>
</dbReference>
<feature type="transmembrane region" description="Helical" evidence="12">
    <location>
        <begin position="159"/>
        <end position="178"/>
    </location>
</feature>
<evidence type="ECO:0000256" key="12">
    <source>
        <dbReference type="SAM" id="Phobius"/>
    </source>
</evidence>
<keyword evidence="6" id="KW-0375">Hydrogen ion transport</keyword>
<dbReference type="GO" id="GO:0045259">
    <property type="term" value="C:proton-transporting ATP synthase complex"/>
    <property type="evidence" value="ECO:0007669"/>
    <property type="project" value="UniProtKB-KW"/>
</dbReference>
<comment type="subcellular location">
    <subcellularLocation>
        <location evidence="1">Membrane</location>
        <topology evidence="1">Multi-pass membrane protein</topology>
    </subcellularLocation>
    <subcellularLocation>
        <location evidence="11">Mitochondrion inner membrane</location>
        <topology evidence="11">Multi-pass membrane protein</topology>
    </subcellularLocation>
</comment>
<evidence type="ECO:0000256" key="6">
    <source>
        <dbReference type="ARBA" id="ARBA00022781"/>
    </source>
</evidence>
<dbReference type="InterPro" id="IPR000568">
    <property type="entry name" value="ATP_synth_F0_asu"/>
</dbReference>
<evidence type="ECO:0000256" key="4">
    <source>
        <dbReference type="ARBA" id="ARBA00022547"/>
    </source>
</evidence>
<dbReference type="PANTHER" id="PTHR11410">
    <property type="entry name" value="ATP SYNTHASE SUBUNIT A"/>
    <property type="match status" value="1"/>
</dbReference>
<evidence type="ECO:0000256" key="11">
    <source>
        <dbReference type="RuleBase" id="RU004450"/>
    </source>
</evidence>
<dbReference type="InterPro" id="IPR035908">
    <property type="entry name" value="F0_ATP_A_sf"/>
</dbReference>
<dbReference type="NCBIfam" id="TIGR01131">
    <property type="entry name" value="ATP_synt_6_or_A"/>
    <property type="match status" value="1"/>
</dbReference>
<evidence type="ECO:0000256" key="5">
    <source>
        <dbReference type="ARBA" id="ARBA00022692"/>
    </source>
</evidence>
<accession>A0A0A7DUA6</accession>
<evidence type="ECO:0000256" key="1">
    <source>
        <dbReference type="ARBA" id="ARBA00004141"/>
    </source>
</evidence>
<evidence type="ECO:0000256" key="8">
    <source>
        <dbReference type="ARBA" id="ARBA00023065"/>
    </source>
</evidence>
<dbReference type="CDD" id="cd00310">
    <property type="entry name" value="ATP-synt_Fo_a_6"/>
    <property type="match status" value="1"/>
</dbReference>
<reference evidence="13" key="1">
    <citation type="journal article" date="2014" name="BMC Genomics">
        <title>Complete mitochondrial genomes of the human follicle mites Demodex brevis and D. folliculorum: novel gene arrangement, truncated tRNA genes, and ancient divergence between species.</title>
        <authorList>
            <person name="Palopoli M.F."/>
            <person name="Minot S."/>
            <person name="Pei D."/>
            <person name="Satterly A."/>
            <person name="Endrizzi J."/>
        </authorList>
    </citation>
    <scope>NUCLEOTIDE SEQUENCE</scope>
</reference>
<protein>
    <recommendedName>
        <fullName evidence="11">ATP synthase subunit a</fullName>
    </recommendedName>
</protein>
<evidence type="ECO:0000256" key="9">
    <source>
        <dbReference type="ARBA" id="ARBA00023136"/>
    </source>
</evidence>
<dbReference type="AlphaFoldDB" id="A0A0A7DUA6"/>
<evidence type="ECO:0000256" key="2">
    <source>
        <dbReference type="ARBA" id="ARBA00006810"/>
    </source>
</evidence>
<keyword evidence="9 12" id="KW-0472">Membrane</keyword>
<dbReference type="InterPro" id="IPR045083">
    <property type="entry name" value="ATP_synth_F0_asu_bact/mt"/>
</dbReference>
<keyword evidence="3" id="KW-0813">Transport</keyword>
<keyword evidence="7 12" id="KW-1133">Transmembrane helix</keyword>
<keyword evidence="5 12" id="KW-0812">Transmembrane</keyword>
<evidence type="ECO:0000313" key="13">
    <source>
        <dbReference type="EMBL" id="AIW82479.1"/>
    </source>
</evidence>
<dbReference type="Pfam" id="PF00119">
    <property type="entry name" value="ATP-synt_A"/>
    <property type="match status" value="1"/>
</dbReference>
<dbReference type="SUPFAM" id="SSF81336">
    <property type="entry name" value="F1F0 ATP synthase subunit A"/>
    <property type="match status" value="1"/>
</dbReference>
<evidence type="ECO:0000256" key="10">
    <source>
        <dbReference type="ARBA" id="ARBA00023310"/>
    </source>
</evidence>
<sequence length="220" mass="25350">MMNNIFNQFDPSQHLTNPFLIPFLTTMLINTNLTKASLTLTNKTILLTNFMKENKNNMMNNNKKMSNMMISNILISTSIINILALNIYNWSNTSHIANNMNIILLSWTPILLMIMINKKKNFMPHLNPPQNTPMMLIPFMFLIELISFMIRPITLLMRLTANMIAGHIMMILNSNMILNSQMIIMFPSLSMILLTLMETIVAILQAYIIMTLISMFISEI</sequence>
<dbReference type="EMBL" id="KM114225">
    <property type="protein sequence ID" value="AIW82479.1"/>
    <property type="molecule type" value="Genomic_DNA"/>
</dbReference>
<keyword evidence="4" id="KW-0138">CF(0)</keyword>
<evidence type="ECO:0000256" key="7">
    <source>
        <dbReference type="ARBA" id="ARBA00022989"/>
    </source>
</evidence>
<name>A0A0A7DUA6_DEMBR</name>
<dbReference type="GO" id="GO:0005743">
    <property type="term" value="C:mitochondrial inner membrane"/>
    <property type="evidence" value="ECO:0007669"/>
    <property type="project" value="UniProtKB-SubCell"/>
</dbReference>
<evidence type="ECO:0000256" key="3">
    <source>
        <dbReference type="ARBA" id="ARBA00022448"/>
    </source>
</evidence>
<feature type="transmembrane region" description="Helical" evidence="12">
    <location>
        <begin position="96"/>
        <end position="116"/>
    </location>
</feature>
<comment type="similarity">
    <text evidence="2">Belongs to the ATPase A chain family.</text>
</comment>
<geneLocation type="mitochondrion" evidence="13"/>
<feature type="transmembrane region" description="Helical" evidence="12">
    <location>
        <begin position="136"/>
        <end position="153"/>
    </location>
</feature>
<proteinExistence type="inferred from homology"/>
<keyword evidence="8" id="KW-0406">Ion transport</keyword>
<dbReference type="Gene3D" id="1.20.120.220">
    <property type="entry name" value="ATP synthase, F0 complex, subunit A"/>
    <property type="match status" value="1"/>
</dbReference>
<keyword evidence="10" id="KW-0066">ATP synthesis</keyword>
<gene>
    <name evidence="13" type="primary">ATP6</name>
</gene>
<feature type="transmembrane region" description="Helical" evidence="12">
    <location>
        <begin position="190"/>
        <end position="217"/>
    </location>
</feature>